<evidence type="ECO:0000313" key="2">
    <source>
        <dbReference type="Proteomes" id="UP000005239"/>
    </source>
</evidence>
<protein>
    <submittedName>
        <fullName evidence="1">Uncharacterized protein</fullName>
    </submittedName>
</protein>
<sequence>MADTRNLEFTEEELLSDDVTAVFQLENGTVFYYELYRRRLCLSPAALSSRIAYFTDESSRPGHSSVSETMRKQGLGMAWQAMVSSWQAPVREARECANAYMERRMSCSRRVSKIVGVHEGVITVLSKRRDGEYVEKAKLPADYV</sequence>
<evidence type="ECO:0000313" key="1">
    <source>
        <dbReference type="EnsemblMetazoa" id="PPA44187.1"/>
    </source>
</evidence>
<name>A0A2A6CWT4_PRIPA</name>
<proteinExistence type="predicted"/>
<dbReference type="Proteomes" id="UP000005239">
    <property type="component" value="Unassembled WGS sequence"/>
</dbReference>
<dbReference type="AlphaFoldDB" id="A0A2A6CWT4"/>
<reference evidence="2" key="1">
    <citation type="journal article" date="2008" name="Nat. Genet.">
        <title>The Pristionchus pacificus genome provides a unique perspective on nematode lifestyle and parasitism.</title>
        <authorList>
            <person name="Dieterich C."/>
            <person name="Clifton S.W."/>
            <person name="Schuster L.N."/>
            <person name="Chinwalla A."/>
            <person name="Delehaunty K."/>
            <person name="Dinkelacker I."/>
            <person name="Fulton L."/>
            <person name="Fulton R."/>
            <person name="Godfrey J."/>
            <person name="Minx P."/>
            <person name="Mitreva M."/>
            <person name="Roeseler W."/>
            <person name="Tian H."/>
            <person name="Witte H."/>
            <person name="Yang S.P."/>
            <person name="Wilson R.K."/>
            <person name="Sommer R.J."/>
        </authorList>
    </citation>
    <scope>NUCLEOTIDE SEQUENCE [LARGE SCALE GENOMIC DNA]</scope>
    <source>
        <strain evidence="2">PS312</strain>
    </source>
</reference>
<keyword evidence="2" id="KW-1185">Reference proteome</keyword>
<dbReference type="EnsemblMetazoa" id="PPA44187.1">
    <property type="protein sequence ID" value="PPA44187.1"/>
    <property type="gene ID" value="WBGene00282556"/>
</dbReference>
<accession>A0A2A6CWT4</accession>
<organism evidence="1 2">
    <name type="scientific">Pristionchus pacificus</name>
    <name type="common">Parasitic nematode worm</name>
    <dbReference type="NCBI Taxonomy" id="54126"/>
    <lineage>
        <taxon>Eukaryota</taxon>
        <taxon>Metazoa</taxon>
        <taxon>Ecdysozoa</taxon>
        <taxon>Nematoda</taxon>
        <taxon>Chromadorea</taxon>
        <taxon>Rhabditida</taxon>
        <taxon>Rhabditina</taxon>
        <taxon>Diplogasteromorpha</taxon>
        <taxon>Diplogasteroidea</taxon>
        <taxon>Neodiplogasteridae</taxon>
        <taxon>Pristionchus</taxon>
    </lineage>
</organism>
<reference evidence="1" key="2">
    <citation type="submission" date="2022-06" db="UniProtKB">
        <authorList>
            <consortium name="EnsemblMetazoa"/>
        </authorList>
    </citation>
    <scope>IDENTIFICATION</scope>
    <source>
        <strain evidence="1">PS312</strain>
    </source>
</reference>
<gene>
    <name evidence="1" type="primary">WBGene00282556</name>
</gene>
<accession>A0A8R1V2H4</accession>